<proteinExistence type="predicted"/>
<name>A0ABT4GPF2_9BACL</name>
<dbReference type="Proteomes" id="UP001527099">
    <property type="component" value="Unassembled WGS sequence"/>
</dbReference>
<keyword evidence="6" id="KW-1185">Reference proteome</keyword>
<organism evidence="5 6">
    <name type="scientific">Paenibacillus alginolyticus</name>
    <dbReference type="NCBI Taxonomy" id="59839"/>
    <lineage>
        <taxon>Bacteria</taxon>
        <taxon>Bacillati</taxon>
        <taxon>Bacillota</taxon>
        <taxon>Bacilli</taxon>
        <taxon>Bacillales</taxon>
        <taxon>Paenibacillaceae</taxon>
        <taxon>Paenibacillus</taxon>
    </lineage>
</organism>
<evidence type="ECO:0000256" key="2">
    <source>
        <dbReference type="ARBA" id="ARBA00034301"/>
    </source>
</evidence>
<dbReference type="PANTHER" id="PTHR42951:SF15">
    <property type="entry name" value="METALLO-BETA-LACTAMASE SUPERFAMILY PROTEIN"/>
    <property type="match status" value="1"/>
</dbReference>
<dbReference type="Gene3D" id="3.60.15.10">
    <property type="entry name" value="Ribonuclease Z/Hydroxyacylglutathione hydrolase-like"/>
    <property type="match status" value="1"/>
</dbReference>
<evidence type="ECO:0000259" key="4">
    <source>
        <dbReference type="SMART" id="SM00849"/>
    </source>
</evidence>
<evidence type="ECO:0000313" key="5">
    <source>
        <dbReference type="EMBL" id="MCY9698099.1"/>
    </source>
</evidence>
<dbReference type="InterPro" id="IPR036866">
    <property type="entry name" value="RibonucZ/Hydroxyglut_hydro"/>
</dbReference>
<comment type="caution">
    <text evidence="5">The sequence shown here is derived from an EMBL/GenBank/DDBJ whole genome shotgun (WGS) entry which is preliminary data.</text>
</comment>
<dbReference type="RefSeq" id="WP_268618599.1">
    <property type="nucleotide sequence ID" value="NZ_JAMDMX010000195.1"/>
</dbReference>
<dbReference type="Pfam" id="PF00753">
    <property type="entry name" value="Lactamase_B"/>
    <property type="match status" value="1"/>
</dbReference>
<dbReference type="SUPFAM" id="SSF56281">
    <property type="entry name" value="Metallo-hydrolase/oxidoreductase"/>
    <property type="match status" value="1"/>
</dbReference>
<accession>A0ABT4GPF2</accession>
<sequence length="241" mass="26772">MLELTIDILGRSMVIYPTVIHDSHSYVLVDTGMPSSHKEIIDLIRQSGIEASEPHSIILTHQDLDHIGGLPQFIVNSSQQVNVYAHEDDKSYINGELPFLKLPLDIKHTILQSLPEKHRLESEAAFSNSTPTNVSHVVTEGERLPFGGGLEVIHTPGHTPGHICLYHEPSKTLIAGDALLIEEGQLMGPKPENTPNMDEAIRSLQKLKDFEIDSIICYHGGVFRGDIPQRINELTSNQRKS</sequence>
<comment type="function">
    <text evidence="2">Counteracts the endogenous Pycsar antiviral defense system. Phosphodiesterase that enables metal-dependent hydrolysis of host cyclic nucleotide Pycsar defense signals such as cCMP and cUMP.</text>
</comment>
<protein>
    <submittedName>
        <fullName evidence="5">MBL fold metallo-hydrolase</fullName>
    </submittedName>
</protein>
<comment type="catalytic activity">
    <reaction evidence="1">
        <text>3',5'-cyclic CMP + H2O = CMP + H(+)</text>
        <dbReference type="Rhea" id="RHEA:72675"/>
        <dbReference type="ChEBI" id="CHEBI:15377"/>
        <dbReference type="ChEBI" id="CHEBI:15378"/>
        <dbReference type="ChEBI" id="CHEBI:58003"/>
        <dbReference type="ChEBI" id="CHEBI:60377"/>
    </reaction>
    <physiologicalReaction direction="left-to-right" evidence="1">
        <dbReference type="Rhea" id="RHEA:72676"/>
    </physiologicalReaction>
</comment>
<dbReference type="PANTHER" id="PTHR42951">
    <property type="entry name" value="METALLO-BETA-LACTAMASE DOMAIN-CONTAINING"/>
    <property type="match status" value="1"/>
</dbReference>
<dbReference type="SMART" id="SM00849">
    <property type="entry name" value="Lactamase_B"/>
    <property type="match status" value="1"/>
</dbReference>
<dbReference type="InterPro" id="IPR001279">
    <property type="entry name" value="Metallo-B-lactamas"/>
</dbReference>
<dbReference type="InterPro" id="IPR050855">
    <property type="entry name" value="NDM-1-like"/>
</dbReference>
<reference evidence="5 6" key="1">
    <citation type="submission" date="2022-05" db="EMBL/GenBank/DDBJ databases">
        <title>Genome Sequencing of Bee-Associated Microbes.</title>
        <authorList>
            <person name="Dunlap C."/>
        </authorList>
    </citation>
    <scope>NUCLEOTIDE SEQUENCE [LARGE SCALE GENOMIC DNA]</scope>
    <source>
        <strain evidence="5 6">NRRL B-14421</strain>
    </source>
</reference>
<evidence type="ECO:0000256" key="3">
    <source>
        <dbReference type="ARBA" id="ARBA00048505"/>
    </source>
</evidence>
<dbReference type="CDD" id="cd07721">
    <property type="entry name" value="yflN-like_MBL-fold"/>
    <property type="match status" value="1"/>
</dbReference>
<evidence type="ECO:0000256" key="1">
    <source>
        <dbReference type="ARBA" id="ARBA00034221"/>
    </source>
</evidence>
<dbReference type="EMBL" id="JAMDMX010000195">
    <property type="protein sequence ID" value="MCY9698099.1"/>
    <property type="molecule type" value="Genomic_DNA"/>
</dbReference>
<comment type="catalytic activity">
    <reaction evidence="3">
        <text>3',5'-cyclic UMP + H2O = UMP + H(+)</text>
        <dbReference type="Rhea" id="RHEA:70575"/>
        <dbReference type="ChEBI" id="CHEBI:15377"/>
        <dbReference type="ChEBI" id="CHEBI:15378"/>
        <dbReference type="ChEBI" id="CHEBI:57865"/>
        <dbReference type="ChEBI" id="CHEBI:184387"/>
    </reaction>
    <physiologicalReaction direction="left-to-right" evidence="3">
        <dbReference type="Rhea" id="RHEA:70576"/>
    </physiologicalReaction>
</comment>
<feature type="domain" description="Metallo-beta-lactamase" evidence="4">
    <location>
        <begin position="14"/>
        <end position="219"/>
    </location>
</feature>
<gene>
    <name evidence="5" type="ORF">M5X19_35445</name>
</gene>
<evidence type="ECO:0000313" key="6">
    <source>
        <dbReference type="Proteomes" id="UP001527099"/>
    </source>
</evidence>